<dbReference type="EMBL" id="BT123856">
    <property type="protein sequence ID" value="ADE77151.1"/>
    <property type="molecule type" value="mRNA"/>
</dbReference>
<proteinExistence type="evidence at transcript level"/>
<sequence>MEPMDLLPPIGQLANSLNKPQQPALPGKKRADGRQG</sequence>
<accession>D5AC82</accession>
<name>D5AC82_PICSI</name>
<protein>
    <submittedName>
        <fullName evidence="2">Uncharacterized protein</fullName>
    </submittedName>
</protein>
<evidence type="ECO:0000256" key="1">
    <source>
        <dbReference type="SAM" id="MobiDB-lite"/>
    </source>
</evidence>
<evidence type="ECO:0000313" key="2">
    <source>
        <dbReference type="EMBL" id="ADE77151.1"/>
    </source>
</evidence>
<dbReference type="AlphaFoldDB" id="D5AC82"/>
<feature type="region of interest" description="Disordered" evidence="1">
    <location>
        <begin position="1"/>
        <end position="36"/>
    </location>
</feature>
<organism evidence="2">
    <name type="scientific">Picea sitchensis</name>
    <name type="common">Sitka spruce</name>
    <name type="synonym">Pinus sitchensis</name>
    <dbReference type="NCBI Taxonomy" id="3332"/>
    <lineage>
        <taxon>Eukaryota</taxon>
        <taxon>Viridiplantae</taxon>
        <taxon>Streptophyta</taxon>
        <taxon>Embryophyta</taxon>
        <taxon>Tracheophyta</taxon>
        <taxon>Spermatophyta</taxon>
        <taxon>Pinopsida</taxon>
        <taxon>Pinidae</taxon>
        <taxon>Conifers I</taxon>
        <taxon>Pinales</taxon>
        <taxon>Pinaceae</taxon>
        <taxon>Picea</taxon>
    </lineage>
</organism>
<reference evidence="2" key="1">
    <citation type="submission" date="2010-04" db="EMBL/GenBank/DDBJ databases">
        <authorList>
            <person name="Reid K.E."/>
            <person name="Liao N."/>
            <person name="Chan S."/>
            <person name="Docking R."/>
            <person name="Taylor G."/>
            <person name="Moore R."/>
            <person name="Mayo M."/>
            <person name="Munro S."/>
            <person name="King J."/>
            <person name="Yanchuk A."/>
            <person name="Holt R."/>
            <person name="Jones S."/>
            <person name="Marra M."/>
            <person name="Ritland C.E."/>
            <person name="Ritland K."/>
            <person name="Bohlmann J."/>
        </authorList>
    </citation>
    <scope>NUCLEOTIDE SEQUENCE</scope>
    <source>
        <tissue evidence="2">Bud</tissue>
    </source>
</reference>